<dbReference type="AlphaFoldDB" id="A0A6J7DZX7"/>
<protein>
    <submittedName>
        <fullName evidence="2">Unannotated protein</fullName>
    </submittedName>
</protein>
<evidence type="ECO:0000313" key="2">
    <source>
        <dbReference type="EMBL" id="CAB4876121.1"/>
    </source>
</evidence>
<reference evidence="2" key="1">
    <citation type="submission" date="2020-05" db="EMBL/GenBank/DDBJ databases">
        <authorList>
            <person name="Chiriac C."/>
            <person name="Salcher M."/>
            <person name="Ghai R."/>
            <person name="Kavagutti S V."/>
        </authorList>
    </citation>
    <scope>NUCLEOTIDE SEQUENCE</scope>
</reference>
<accession>A0A6J7DZX7</accession>
<gene>
    <name evidence="2" type="ORF">UFOPK3317_01160</name>
</gene>
<feature type="region of interest" description="Disordered" evidence="1">
    <location>
        <begin position="85"/>
        <end position="128"/>
    </location>
</feature>
<organism evidence="2">
    <name type="scientific">freshwater metagenome</name>
    <dbReference type="NCBI Taxonomy" id="449393"/>
    <lineage>
        <taxon>unclassified sequences</taxon>
        <taxon>metagenomes</taxon>
        <taxon>ecological metagenomes</taxon>
    </lineage>
</organism>
<sequence length="128" mass="13689">MPSRGFEVATVDRSVVSPTVTSTAPAASLASLPVSNVIVSPAAFMGPETRMASVIGTRSSRFGCEGWRFPVVTARGEEDRLKPWPLTTPYRGSRGGWHRLPRSGADVERERHSPLPVSVVTDGGLTSQ</sequence>
<proteinExistence type="predicted"/>
<evidence type="ECO:0000256" key="1">
    <source>
        <dbReference type="SAM" id="MobiDB-lite"/>
    </source>
</evidence>
<name>A0A6J7DZX7_9ZZZZ</name>
<dbReference type="EMBL" id="CAFBLK010000219">
    <property type="protein sequence ID" value="CAB4876121.1"/>
    <property type="molecule type" value="Genomic_DNA"/>
</dbReference>